<dbReference type="EMBL" id="GGEC01003551">
    <property type="protein sequence ID" value="MBW84034.1"/>
    <property type="molecule type" value="Transcribed_RNA"/>
</dbReference>
<keyword evidence="3" id="KW-0406">Ion transport</keyword>
<evidence type="ECO:0000256" key="5">
    <source>
        <dbReference type="SAM" id="SignalP"/>
    </source>
</evidence>
<feature type="signal peptide" evidence="5">
    <location>
        <begin position="1"/>
        <end position="19"/>
    </location>
</feature>
<sequence length="146" mass="16233">MRSISTVVFVCAFFLCLGATEPDLAAETNVSIDSNATLPRSGEDTFAKMLDRALEKEFNESEQSEATDRGSFNNSVAGEQAVLETVARVKSKKNDSKEEKSFQFQHVFNLDNDNGAEDTPTLIDRKVLLILRTIGKLSFTMLEYLL</sequence>
<evidence type="ECO:0000256" key="1">
    <source>
        <dbReference type="ARBA" id="ARBA00022448"/>
    </source>
</evidence>
<evidence type="ECO:0000256" key="2">
    <source>
        <dbReference type="ARBA" id="ARBA00022449"/>
    </source>
</evidence>
<evidence type="ECO:0000256" key="4">
    <source>
        <dbReference type="SAM" id="MobiDB-lite"/>
    </source>
</evidence>
<dbReference type="AlphaFoldDB" id="A0A2P2IS39"/>
<dbReference type="PANTHER" id="PTHR16254:SF14">
    <property type="entry name" value="TRANSMEMBRANE AND COILED-COIL DOMAIN-CONTAINING PROTEIN 3"/>
    <property type="match status" value="1"/>
</dbReference>
<evidence type="ECO:0000313" key="6">
    <source>
        <dbReference type="EMBL" id="MBW84034.1"/>
    </source>
</evidence>
<dbReference type="PANTHER" id="PTHR16254">
    <property type="entry name" value="POTASSIUM/PROTON ANTIPORTER-RELATED"/>
    <property type="match status" value="1"/>
</dbReference>
<organism evidence="6">
    <name type="scientific">Rhizophora mucronata</name>
    <name type="common">Asiatic mangrove</name>
    <dbReference type="NCBI Taxonomy" id="61149"/>
    <lineage>
        <taxon>Eukaryota</taxon>
        <taxon>Viridiplantae</taxon>
        <taxon>Streptophyta</taxon>
        <taxon>Embryophyta</taxon>
        <taxon>Tracheophyta</taxon>
        <taxon>Spermatophyta</taxon>
        <taxon>Magnoliopsida</taxon>
        <taxon>eudicotyledons</taxon>
        <taxon>Gunneridae</taxon>
        <taxon>Pentapetalae</taxon>
        <taxon>rosids</taxon>
        <taxon>fabids</taxon>
        <taxon>Malpighiales</taxon>
        <taxon>Rhizophoraceae</taxon>
        <taxon>Rhizophora</taxon>
    </lineage>
</organism>
<accession>A0A2P2IS39</accession>
<keyword evidence="2" id="KW-0050">Antiport</keyword>
<dbReference type="GO" id="GO:0015386">
    <property type="term" value="F:potassium:proton antiporter activity"/>
    <property type="evidence" value="ECO:0007669"/>
    <property type="project" value="InterPro"/>
</dbReference>
<dbReference type="InterPro" id="IPR045158">
    <property type="entry name" value="KEA4/5/6-like"/>
</dbReference>
<name>A0A2P2IS39_RHIMU</name>
<keyword evidence="1" id="KW-0813">Transport</keyword>
<evidence type="ECO:0000256" key="3">
    <source>
        <dbReference type="ARBA" id="ARBA00023065"/>
    </source>
</evidence>
<feature type="chain" id="PRO_5015134933" evidence="5">
    <location>
        <begin position="20"/>
        <end position="146"/>
    </location>
</feature>
<feature type="region of interest" description="Disordered" evidence="4">
    <location>
        <begin position="57"/>
        <end position="76"/>
    </location>
</feature>
<proteinExistence type="predicted"/>
<reference evidence="6" key="1">
    <citation type="submission" date="2018-02" db="EMBL/GenBank/DDBJ databases">
        <title>Rhizophora mucronata_Transcriptome.</title>
        <authorList>
            <person name="Meera S.P."/>
            <person name="Sreeshan A."/>
            <person name="Augustine A."/>
        </authorList>
    </citation>
    <scope>NUCLEOTIDE SEQUENCE</scope>
    <source>
        <tissue evidence="6">Leaf</tissue>
    </source>
</reference>
<keyword evidence="5" id="KW-0732">Signal</keyword>
<protein>
    <submittedName>
        <fullName evidence="6">Uncharacterized protein</fullName>
    </submittedName>
</protein>